<dbReference type="PANTHER" id="PTHR43842">
    <property type="entry name" value="PROPIONYL-COA CARBOXYLASE BETA CHAIN"/>
    <property type="match status" value="1"/>
</dbReference>
<accession>A0AB38XML6</accession>
<name>A0AB38XML6_9ACTO</name>
<dbReference type="InterPro" id="IPR011762">
    <property type="entry name" value="COA_CT_N"/>
</dbReference>
<dbReference type="GO" id="GO:0006633">
    <property type="term" value="P:fatty acid biosynthetic process"/>
    <property type="evidence" value="ECO:0007669"/>
    <property type="project" value="InterPro"/>
</dbReference>
<feature type="domain" description="CoA carboxyltransferase C-terminal" evidence="3">
    <location>
        <begin position="257"/>
        <end position="500"/>
    </location>
</feature>
<dbReference type="InterPro" id="IPR011763">
    <property type="entry name" value="COA_CT_C"/>
</dbReference>
<dbReference type="InterPro" id="IPR029045">
    <property type="entry name" value="ClpP/crotonase-like_dom_sf"/>
</dbReference>
<organism evidence="4 5">
    <name type="scientific">Winkia neuii subsp. anitrata</name>
    <dbReference type="NCBI Taxonomy" id="29318"/>
    <lineage>
        <taxon>Bacteria</taxon>
        <taxon>Bacillati</taxon>
        <taxon>Actinomycetota</taxon>
        <taxon>Actinomycetes</taxon>
        <taxon>Actinomycetales</taxon>
        <taxon>Actinomycetaceae</taxon>
        <taxon>Winkia</taxon>
    </lineage>
</organism>
<gene>
    <name evidence="4" type="ORF">PIG85_07470</name>
</gene>
<feature type="domain" description="CoA carboxyltransferase N-terminal" evidence="2">
    <location>
        <begin position="1"/>
        <end position="255"/>
    </location>
</feature>
<evidence type="ECO:0000256" key="1">
    <source>
        <dbReference type="SAM" id="MobiDB-lite"/>
    </source>
</evidence>
<dbReference type="PROSITE" id="PS50989">
    <property type="entry name" value="COA_CT_CTER"/>
    <property type="match status" value="1"/>
</dbReference>
<dbReference type="GO" id="GO:0003989">
    <property type="term" value="F:acetyl-CoA carboxylase activity"/>
    <property type="evidence" value="ECO:0007669"/>
    <property type="project" value="InterPro"/>
</dbReference>
<evidence type="ECO:0000313" key="4">
    <source>
        <dbReference type="EMBL" id="WCE45490.1"/>
    </source>
</evidence>
<dbReference type="InterPro" id="IPR000438">
    <property type="entry name" value="Acetyl_CoA_COase_Trfase_b_su"/>
</dbReference>
<sequence length="519" mass="56381">MNPTVDIDRNKVAKRVEQLTDKAEERARERQHAKGRGTARERINQLVDEGSFQEIHTFAGGNIDASYLGCAVITGFGQISGRPVAVYSQDFSVKGGTLGEVEGRKICHLIDEALRLRIPVFALLDSGGARIQEGVAALAQYGNIFKKISEASGIVPQISVILGPCAGGAVYGPALTDFIIMTKRSSYMFVTGPKVVRAVTGEDVSSEDLGGGDLHNTVSGVAHYLAEDEEDALQFARSVFTYLPLHCEEEVPRYDYEPDLEGEALAARVGDLVPSSAKQPYDIIEVIEALADYGEFVEIQELFGRSIVVGFACFDGRSVGIVANQPAFDAGTLDVNASEKAARFVRFCDAFGLPVVTLVDVPGYRPGTEQERAGIIRRGAKLITAYATATVPLVTVILRKAYGGAYIVMGSKSLGADFNFSWPQTEIAVMGSEGAVDIIFRKQLRAAGQEGIDVAEQRRLYQEQYQREAIGPNLSLEKGELDSLINPKNTRSTIIRSLSVLERKARSYQTSKYHDNAPL</sequence>
<dbReference type="EMBL" id="CP116394">
    <property type="protein sequence ID" value="WCE45490.1"/>
    <property type="molecule type" value="Genomic_DNA"/>
</dbReference>
<dbReference type="InterPro" id="IPR034733">
    <property type="entry name" value="AcCoA_carboxyl_beta"/>
</dbReference>
<dbReference type="PANTHER" id="PTHR43842:SF2">
    <property type="entry name" value="PROPIONYL-COA CARBOXYLASE BETA CHAIN, MITOCHONDRIAL"/>
    <property type="match status" value="1"/>
</dbReference>
<dbReference type="GO" id="GO:0004658">
    <property type="term" value="F:propionyl-CoA carboxylase activity"/>
    <property type="evidence" value="ECO:0007669"/>
    <property type="project" value="TreeGrafter"/>
</dbReference>
<dbReference type="KEGG" id="wne:PIG85_07470"/>
<evidence type="ECO:0000313" key="5">
    <source>
        <dbReference type="Proteomes" id="UP001211044"/>
    </source>
</evidence>
<dbReference type="SUPFAM" id="SSF52096">
    <property type="entry name" value="ClpP/crotonase"/>
    <property type="match status" value="2"/>
</dbReference>
<protein>
    <submittedName>
        <fullName evidence="4">Acyl-CoA carboxylase subunit beta</fullName>
    </submittedName>
</protein>
<feature type="region of interest" description="Disordered" evidence="1">
    <location>
        <begin position="20"/>
        <end position="39"/>
    </location>
</feature>
<dbReference type="AlphaFoldDB" id="A0AB38XML6"/>
<dbReference type="RefSeq" id="WP_004807632.1">
    <property type="nucleotide sequence ID" value="NZ_CP116394.1"/>
</dbReference>
<reference evidence="4" key="1">
    <citation type="submission" date="2023-01" db="EMBL/GenBank/DDBJ databases">
        <title>Comparative Genomic Analysis of the Clinically-Derived Winkia Strain NY0527 Provides Evidence into the Taxonomic Reassignment of Winkia neuii and Characterizes Their Virulence Traits.</title>
        <authorList>
            <person name="Cai X."/>
            <person name="Peng Y."/>
            <person name="Li M."/>
            <person name="Qiu Y."/>
            <person name="Wang Y."/>
            <person name="Xu L."/>
            <person name="Hou Q."/>
        </authorList>
    </citation>
    <scope>NUCLEOTIDE SEQUENCE</scope>
    <source>
        <strain evidence="4">NY0527</strain>
    </source>
</reference>
<dbReference type="PROSITE" id="PS50980">
    <property type="entry name" value="COA_CT_NTER"/>
    <property type="match status" value="1"/>
</dbReference>
<dbReference type="GO" id="GO:0009317">
    <property type="term" value="C:acetyl-CoA carboxylase complex"/>
    <property type="evidence" value="ECO:0007669"/>
    <property type="project" value="InterPro"/>
</dbReference>
<dbReference type="InterPro" id="IPR051047">
    <property type="entry name" value="AccD/PCCB"/>
</dbReference>
<dbReference type="PRINTS" id="PR01070">
    <property type="entry name" value="ACCCTRFRASEB"/>
</dbReference>
<evidence type="ECO:0000259" key="3">
    <source>
        <dbReference type="PROSITE" id="PS50989"/>
    </source>
</evidence>
<dbReference type="Pfam" id="PF01039">
    <property type="entry name" value="Carboxyl_trans"/>
    <property type="match status" value="1"/>
</dbReference>
<dbReference type="Gene3D" id="3.90.226.10">
    <property type="entry name" value="2-enoyl-CoA Hydratase, Chain A, domain 1"/>
    <property type="match status" value="2"/>
</dbReference>
<proteinExistence type="predicted"/>
<evidence type="ECO:0000259" key="2">
    <source>
        <dbReference type="PROSITE" id="PS50980"/>
    </source>
</evidence>
<dbReference type="Proteomes" id="UP001211044">
    <property type="component" value="Chromosome"/>
</dbReference>